<dbReference type="Proteomes" id="UP001597249">
    <property type="component" value="Unassembled WGS sequence"/>
</dbReference>
<comment type="caution">
    <text evidence="2">The sequence shown here is derived from an EMBL/GenBank/DDBJ whole genome shotgun (WGS) entry which is preliminary data.</text>
</comment>
<dbReference type="RefSeq" id="WP_125585511.1">
    <property type="nucleotide sequence ID" value="NZ_JBHTMO010000022.1"/>
</dbReference>
<dbReference type="EMBL" id="JBHTMO010000022">
    <property type="protein sequence ID" value="MFD1393304.1"/>
    <property type="molecule type" value="Genomic_DNA"/>
</dbReference>
<gene>
    <name evidence="2" type="ORF">ACFQ3L_06930</name>
</gene>
<proteinExistence type="predicted"/>
<keyword evidence="3" id="KW-1185">Reference proteome</keyword>
<evidence type="ECO:0000256" key="1">
    <source>
        <dbReference type="SAM" id="MobiDB-lite"/>
    </source>
</evidence>
<organism evidence="2 3">
    <name type="scientific">Lacticaseibacillus jixianensis</name>
    <dbReference type="NCBI Taxonomy" id="2486012"/>
    <lineage>
        <taxon>Bacteria</taxon>
        <taxon>Bacillati</taxon>
        <taxon>Bacillota</taxon>
        <taxon>Bacilli</taxon>
        <taxon>Lactobacillales</taxon>
        <taxon>Lactobacillaceae</taxon>
        <taxon>Lacticaseibacillus</taxon>
    </lineage>
</organism>
<protein>
    <submittedName>
        <fullName evidence="2">Uncharacterized protein</fullName>
    </submittedName>
</protein>
<feature type="region of interest" description="Disordered" evidence="1">
    <location>
        <begin position="302"/>
        <end position="328"/>
    </location>
</feature>
<evidence type="ECO:0000313" key="3">
    <source>
        <dbReference type="Proteomes" id="UP001597249"/>
    </source>
</evidence>
<name>A0ABW4B8T1_9LACO</name>
<accession>A0ABW4B8T1</accession>
<sequence length="328" mass="36034">MISLDFAFQLDQALKKIVSRVYVIYDPPYRDLRNTVVPSGYEIWVSDPDDVSEAARYFNSDNPEGLGAPAISAKRLAMLAAVHQRFRDEYQAAKTAISLPTVASIERDGSYHGVRVDGLTAEQVAQRIREDDDAAAARTWSGAEAMFDLAVLTEVVLKQVQRQVTGDWLMPLNPNPVVLPGEEVFGDPLPLTVFRPGFAEAFAAHSIARFAAAKIVPEAHLSSGIISDQDVYVKLQLPSGIAYLVRAMGPYQPLRKEPVVRLLVPRAAAFYRWLKIPAVIEQAGEGWQWAEQVDGTIHITPKEVPAVERDPQDDPFSGADAGPADQSD</sequence>
<evidence type="ECO:0000313" key="2">
    <source>
        <dbReference type="EMBL" id="MFD1393304.1"/>
    </source>
</evidence>
<reference evidence="3" key="1">
    <citation type="journal article" date="2019" name="Int. J. Syst. Evol. Microbiol.">
        <title>The Global Catalogue of Microorganisms (GCM) 10K type strain sequencing project: providing services to taxonomists for standard genome sequencing and annotation.</title>
        <authorList>
            <consortium name="The Broad Institute Genomics Platform"/>
            <consortium name="The Broad Institute Genome Sequencing Center for Infectious Disease"/>
            <person name="Wu L."/>
            <person name="Ma J."/>
        </authorList>
    </citation>
    <scope>NUCLEOTIDE SEQUENCE [LARGE SCALE GENOMIC DNA]</scope>
    <source>
        <strain evidence="3">CCM 8911</strain>
    </source>
</reference>